<evidence type="ECO:0000313" key="3">
    <source>
        <dbReference type="EnsemblPlants" id="Bo6g048130.1"/>
    </source>
</evidence>
<sequence>MDYQFPKRILEEGAETNIDKINNTCRRTILGTLKVVLRDEYQEVLKDPVFGPILAIVENKIIYSGKASQVFYERVLCCDSIEVQRRTRVDFNNWKSDKGFWSTVLKENKKINVLVIRDELLKVCNEWTYVDRVRLVYLCIIHGFVIAKDLRVFIPHEFIRLVMDFEKMRMYPWGLRAYDELPASIFKAREDVHLKNSYVLDGFSYAFQIWIMEAIPDIGFMVVKKIKNNLTKVRCRNWKGSGKVSYQDITSLESNFDKGELFPFISSTGSLDATDNAEFFREDEKNDERVNRIVALISAKQDWKQFTWEVETLPPNMELSAAEEDVEVENVIETHVEEPAVVAEEPTVVTKRGKRKLIDPGVKFRKKQLLCQRAAEHNSVVSGDMMTFIEGLFNSSFNYFKELLQKDIQERFDKVDNEMAQLKATVSQIMGPSDAVGRDIASKIPCPSATLGKEQEKSSQSPGPSGAKGKGKGKASVSVDPPPLRGSPRSVRKEVKTDDDDMFDFLKNLSQLSNYVDKGTQESLQDALGNLSQASHVKGFDPLISLKLP</sequence>
<dbReference type="eggNOG" id="ENOG502QSZR">
    <property type="taxonomic scope" value="Eukaryota"/>
</dbReference>
<dbReference type="InterPro" id="IPR015410">
    <property type="entry name" value="DUF1985"/>
</dbReference>
<dbReference type="HOGENOM" id="CLU_017415_6_0_1"/>
<dbReference type="Gramene" id="Bo6g048130.1">
    <property type="protein sequence ID" value="Bo6g048130.1"/>
    <property type="gene ID" value="Bo6g048130"/>
</dbReference>
<protein>
    <recommendedName>
        <fullName evidence="2">DUF1985 domain-containing protein</fullName>
    </recommendedName>
</protein>
<name>A0A0D3CS27_BRAOL</name>
<proteinExistence type="predicted"/>
<evidence type="ECO:0000256" key="1">
    <source>
        <dbReference type="SAM" id="MobiDB-lite"/>
    </source>
</evidence>
<reference evidence="3 4" key="1">
    <citation type="journal article" date="2014" name="Genome Biol.">
        <title>Transcriptome and methylome profiling reveals relics of genome dominance in the mesopolyploid Brassica oleracea.</title>
        <authorList>
            <person name="Parkin I.A."/>
            <person name="Koh C."/>
            <person name="Tang H."/>
            <person name="Robinson S.J."/>
            <person name="Kagale S."/>
            <person name="Clarke W.E."/>
            <person name="Town C.D."/>
            <person name="Nixon J."/>
            <person name="Krishnakumar V."/>
            <person name="Bidwell S.L."/>
            <person name="Denoeud F."/>
            <person name="Belcram H."/>
            <person name="Links M.G."/>
            <person name="Just J."/>
            <person name="Clarke C."/>
            <person name="Bender T."/>
            <person name="Huebert T."/>
            <person name="Mason A.S."/>
            <person name="Pires J.C."/>
            <person name="Barker G."/>
            <person name="Moore J."/>
            <person name="Walley P.G."/>
            <person name="Manoli S."/>
            <person name="Batley J."/>
            <person name="Edwards D."/>
            <person name="Nelson M.N."/>
            <person name="Wang X."/>
            <person name="Paterson A.H."/>
            <person name="King G."/>
            <person name="Bancroft I."/>
            <person name="Chalhoub B."/>
            <person name="Sharpe A.G."/>
        </authorList>
    </citation>
    <scope>NUCLEOTIDE SEQUENCE</scope>
    <source>
        <strain evidence="3 4">cv. TO1000</strain>
    </source>
</reference>
<feature type="compositionally biased region" description="Low complexity" evidence="1">
    <location>
        <begin position="458"/>
        <end position="467"/>
    </location>
</feature>
<dbReference type="EnsemblPlants" id="Bo6g048130.1">
    <property type="protein sequence ID" value="Bo6g048130.1"/>
    <property type="gene ID" value="Bo6g048130"/>
</dbReference>
<keyword evidence="4" id="KW-1185">Reference proteome</keyword>
<evidence type="ECO:0000259" key="2">
    <source>
        <dbReference type="Pfam" id="PF09331"/>
    </source>
</evidence>
<feature type="region of interest" description="Disordered" evidence="1">
    <location>
        <begin position="437"/>
        <end position="498"/>
    </location>
</feature>
<dbReference type="AlphaFoldDB" id="A0A0D3CS27"/>
<feature type="domain" description="DUF1985" evidence="2">
    <location>
        <begin position="76"/>
        <end position="181"/>
    </location>
</feature>
<evidence type="ECO:0000313" key="4">
    <source>
        <dbReference type="Proteomes" id="UP000032141"/>
    </source>
</evidence>
<dbReference type="PANTHER" id="PTHR48449">
    <property type="entry name" value="DUF1985 DOMAIN-CONTAINING PROTEIN"/>
    <property type="match status" value="1"/>
</dbReference>
<reference evidence="3" key="2">
    <citation type="submission" date="2015-03" db="UniProtKB">
        <authorList>
            <consortium name="EnsemblPlants"/>
        </authorList>
    </citation>
    <scope>IDENTIFICATION</scope>
</reference>
<dbReference type="Proteomes" id="UP000032141">
    <property type="component" value="Chromosome C6"/>
</dbReference>
<accession>A0A0D3CS27</accession>
<organism evidence="3 4">
    <name type="scientific">Brassica oleracea var. oleracea</name>
    <dbReference type="NCBI Taxonomy" id="109376"/>
    <lineage>
        <taxon>Eukaryota</taxon>
        <taxon>Viridiplantae</taxon>
        <taxon>Streptophyta</taxon>
        <taxon>Embryophyta</taxon>
        <taxon>Tracheophyta</taxon>
        <taxon>Spermatophyta</taxon>
        <taxon>Magnoliopsida</taxon>
        <taxon>eudicotyledons</taxon>
        <taxon>Gunneridae</taxon>
        <taxon>Pentapetalae</taxon>
        <taxon>rosids</taxon>
        <taxon>malvids</taxon>
        <taxon>Brassicales</taxon>
        <taxon>Brassicaceae</taxon>
        <taxon>Brassiceae</taxon>
        <taxon>Brassica</taxon>
    </lineage>
</organism>
<dbReference type="Pfam" id="PF09331">
    <property type="entry name" value="DUF1985"/>
    <property type="match status" value="1"/>
</dbReference>
<dbReference type="PANTHER" id="PTHR48449:SF1">
    <property type="entry name" value="DUF1985 DOMAIN-CONTAINING PROTEIN"/>
    <property type="match status" value="1"/>
</dbReference>